<organism evidence="9 10">
    <name type="scientific">Neglectibacter timonensis</name>
    <dbReference type="NCBI Taxonomy" id="1776382"/>
    <lineage>
        <taxon>Bacteria</taxon>
        <taxon>Bacillati</taxon>
        <taxon>Bacillota</taxon>
        <taxon>Clostridia</taxon>
        <taxon>Eubacteriales</taxon>
        <taxon>Oscillospiraceae</taxon>
        <taxon>Neglectibacter</taxon>
    </lineage>
</organism>
<keyword evidence="3" id="KW-1003">Cell membrane</keyword>
<keyword evidence="4 7" id="KW-0812">Transmembrane</keyword>
<evidence type="ECO:0000313" key="10">
    <source>
        <dbReference type="Proteomes" id="UP001524473"/>
    </source>
</evidence>
<feature type="domain" description="YetF C-terminal" evidence="8">
    <location>
        <begin position="79"/>
        <end position="209"/>
    </location>
</feature>
<dbReference type="RefSeq" id="WP_066867181.1">
    <property type="nucleotide sequence ID" value="NZ_CABKVV010000014.1"/>
</dbReference>
<dbReference type="Proteomes" id="UP001524473">
    <property type="component" value="Unassembled WGS sequence"/>
</dbReference>
<comment type="subcellular location">
    <subcellularLocation>
        <location evidence="1">Cell membrane</location>
        <topology evidence="1">Multi-pass membrane protein</topology>
    </subcellularLocation>
</comment>
<dbReference type="EMBL" id="JANFZH010000019">
    <property type="protein sequence ID" value="MCQ4840112.1"/>
    <property type="molecule type" value="Genomic_DNA"/>
</dbReference>
<evidence type="ECO:0000256" key="2">
    <source>
        <dbReference type="ARBA" id="ARBA00006448"/>
    </source>
</evidence>
<dbReference type="GeneID" id="90533792"/>
<comment type="caution">
    <text evidence="9">The sequence shown here is derived from an EMBL/GenBank/DDBJ whole genome shotgun (WGS) entry which is preliminary data.</text>
</comment>
<feature type="transmembrane region" description="Helical" evidence="7">
    <location>
        <begin position="56"/>
        <end position="78"/>
    </location>
</feature>
<protein>
    <submittedName>
        <fullName evidence="9">DUF421 domain-containing protein</fullName>
    </submittedName>
</protein>
<sequence>MLISLIRTILLYIVILIGVRIMGKRQISQLQTSELVVTLLISELAVMPIQEHDEPILNGLLPIIVLILCEIIVSLVMLKSGKFRRAVCGKPIVVIENGRILQDQMRKLRMSTEDLFEQLRQNDVFYLQEIAYAIIETNGMMSVIKNPEYDFLTPKEMGVKVKFDGLEVVVVSDGEISDNSVKLCKKDRAWVLGCIAKAGLSLQEVFLMTARMDGTHKIIRKEQKKAG</sequence>
<name>A0ABT1RZK7_9FIRM</name>
<dbReference type="PANTHER" id="PTHR34582">
    <property type="entry name" value="UPF0702 TRANSMEMBRANE PROTEIN YCAP"/>
    <property type="match status" value="1"/>
</dbReference>
<keyword evidence="6 7" id="KW-0472">Membrane</keyword>
<evidence type="ECO:0000256" key="5">
    <source>
        <dbReference type="ARBA" id="ARBA00022989"/>
    </source>
</evidence>
<reference evidence="9 10" key="1">
    <citation type="submission" date="2022-06" db="EMBL/GenBank/DDBJ databases">
        <title>Isolation of gut microbiota from human fecal samples.</title>
        <authorList>
            <person name="Pamer E.G."/>
            <person name="Barat B."/>
            <person name="Waligurski E."/>
            <person name="Medina S."/>
            <person name="Paddock L."/>
            <person name="Mostad J."/>
        </authorList>
    </citation>
    <scope>NUCLEOTIDE SEQUENCE [LARGE SCALE GENOMIC DNA]</scope>
    <source>
        <strain evidence="9 10">DFI.9.73</strain>
    </source>
</reference>
<dbReference type="Pfam" id="PF04239">
    <property type="entry name" value="DUF421"/>
    <property type="match status" value="1"/>
</dbReference>
<dbReference type="InterPro" id="IPR007353">
    <property type="entry name" value="DUF421"/>
</dbReference>
<evidence type="ECO:0000259" key="8">
    <source>
        <dbReference type="Pfam" id="PF04239"/>
    </source>
</evidence>
<keyword evidence="5 7" id="KW-1133">Transmembrane helix</keyword>
<accession>A0ABT1RZK7</accession>
<evidence type="ECO:0000256" key="7">
    <source>
        <dbReference type="SAM" id="Phobius"/>
    </source>
</evidence>
<evidence type="ECO:0000256" key="6">
    <source>
        <dbReference type="ARBA" id="ARBA00023136"/>
    </source>
</evidence>
<dbReference type="InterPro" id="IPR023090">
    <property type="entry name" value="UPF0702_alpha/beta_dom_sf"/>
</dbReference>
<feature type="transmembrane region" description="Helical" evidence="7">
    <location>
        <begin position="6"/>
        <end position="23"/>
    </location>
</feature>
<proteinExistence type="inferred from homology"/>
<evidence type="ECO:0000256" key="1">
    <source>
        <dbReference type="ARBA" id="ARBA00004651"/>
    </source>
</evidence>
<dbReference type="Gene3D" id="3.30.240.20">
    <property type="entry name" value="bsu07140 like domains"/>
    <property type="match status" value="2"/>
</dbReference>
<evidence type="ECO:0000256" key="3">
    <source>
        <dbReference type="ARBA" id="ARBA00022475"/>
    </source>
</evidence>
<evidence type="ECO:0000256" key="4">
    <source>
        <dbReference type="ARBA" id="ARBA00022692"/>
    </source>
</evidence>
<comment type="similarity">
    <text evidence="2">Belongs to the UPF0702 family.</text>
</comment>
<dbReference type="PANTHER" id="PTHR34582:SF6">
    <property type="entry name" value="UPF0702 TRANSMEMBRANE PROTEIN YCAP"/>
    <property type="match status" value="1"/>
</dbReference>
<evidence type="ECO:0000313" key="9">
    <source>
        <dbReference type="EMBL" id="MCQ4840112.1"/>
    </source>
</evidence>
<keyword evidence="10" id="KW-1185">Reference proteome</keyword>
<gene>
    <name evidence="9" type="ORF">NE695_09315</name>
</gene>